<organism evidence="1 2">
    <name type="scientific">Methanothrix harundinacea (strain 6Ac)</name>
    <name type="common">Methanosaeta harundinacea</name>
    <dbReference type="NCBI Taxonomy" id="1110509"/>
    <lineage>
        <taxon>Archaea</taxon>
        <taxon>Methanobacteriati</taxon>
        <taxon>Methanobacteriota</taxon>
        <taxon>Stenosarchaea group</taxon>
        <taxon>Methanomicrobia</taxon>
        <taxon>Methanotrichales</taxon>
        <taxon>Methanotrichaceae</taxon>
        <taxon>Methanothrix</taxon>
    </lineage>
</organism>
<dbReference type="GeneID" id="12510636"/>
<dbReference type="HOGENOM" id="CLU_1639962_0_0_2"/>
<protein>
    <submittedName>
        <fullName evidence="1">Uncharacterized protein</fullName>
    </submittedName>
</protein>
<reference evidence="1 2" key="1">
    <citation type="journal article" date="2012" name="PLoS ONE">
        <title>The genome characteristics and predicted function of methyl-group oxidation pathway in the obligate aceticlastic methanogens, Methanosaeta spp.</title>
        <authorList>
            <person name="Zhu J."/>
            <person name="Zheng H."/>
            <person name="Ai G."/>
            <person name="Zhang G."/>
            <person name="Liu D."/>
            <person name="Liu X."/>
            <person name="Dong X."/>
        </authorList>
    </citation>
    <scope>NUCLEOTIDE SEQUENCE [LARGE SCALE GENOMIC DNA]</scope>
    <source>
        <strain evidence="1 2">6Ac</strain>
    </source>
</reference>
<dbReference type="EMBL" id="CP003117">
    <property type="protein sequence ID" value="AET64831.1"/>
    <property type="molecule type" value="Genomic_DNA"/>
</dbReference>
<dbReference type="PATRIC" id="fig|1110509.7.peg.1639"/>
<gene>
    <name evidence="1" type="ordered locus">Mhar_1467</name>
</gene>
<keyword evidence="2" id="KW-1185">Reference proteome</keyword>
<evidence type="ECO:0000313" key="1">
    <source>
        <dbReference type="EMBL" id="AET64831.1"/>
    </source>
</evidence>
<sequence length="161" mass="17462">MISSRISILVAAAFLLAAGEAGGDYLDPGTGPSLSEWRSYFSDPIFFSGGAPSRVDYSQYYPYFGSEIFRTPASLGGSSKAPAVLGKVARGLAEEMAKASLSTGNESASALSPRYRRMINPETLQSSKNWTRTMEYATNRSSVKVFEGGEWTVPQDVQKMY</sequence>
<dbReference type="AlphaFoldDB" id="G7WNZ0"/>
<evidence type="ECO:0000313" key="2">
    <source>
        <dbReference type="Proteomes" id="UP000005877"/>
    </source>
</evidence>
<dbReference type="RefSeq" id="WP_014587015.1">
    <property type="nucleotide sequence ID" value="NC_017527.1"/>
</dbReference>
<name>G7WNZ0_METH6</name>
<accession>G7WNZ0</accession>
<proteinExistence type="predicted"/>
<dbReference type="KEGG" id="mhi:Mhar_1467"/>
<dbReference type="Proteomes" id="UP000005877">
    <property type="component" value="Chromosome"/>
</dbReference>